<dbReference type="GO" id="GO:0000445">
    <property type="term" value="C:THO complex part of transcription export complex"/>
    <property type="evidence" value="ECO:0007669"/>
    <property type="project" value="InterPro"/>
</dbReference>
<reference evidence="4" key="2">
    <citation type="submission" date="2020-01" db="EMBL/GenBank/DDBJ databases">
        <title>Population-level Yeast Reference Genomes.</title>
        <authorList>
            <person name="Yue J.-X."/>
        </authorList>
    </citation>
    <scope>NUCLEOTIDE SEQUENCE</scope>
    <source>
        <strain evidence="4">CBS432</strain>
    </source>
</reference>
<feature type="compositionally biased region" description="Basic and acidic residues" evidence="3">
    <location>
        <begin position="281"/>
        <end position="302"/>
    </location>
</feature>
<reference evidence="4" key="4">
    <citation type="submission" date="2025-08" db="UniProtKB">
        <authorList>
            <consortium name="RefSeq"/>
        </authorList>
    </citation>
    <scope>IDENTIFICATION</scope>
    <source>
        <strain evidence="4">CBS432</strain>
    </source>
</reference>
<gene>
    <name evidence="4" type="primary">MFT1</name>
    <name evidence="4" type="ORF">SPAR_M00700</name>
</gene>
<dbReference type="InterPro" id="IPR008501">
    <property type="entry name" value="THOC7/Mft1"/>
</dbReference>
<dbReference type="AlphaFoldDB" id="A0A8B8UWW6"/>
<feature type="region of interest" description="Disordered" evidence="3">
    <location>
        <begin position="260"/>
        <end position="398"/>
    </location>
</feature>
<reference evidence="4" key="1">
    <citation type="journal article" date="2017" name="Nat. Genet.">
        <title>Contrasting evolutionary genome dynamics between domesticated and wild yeasts.</title>
        <authorList>
            <person name="Yue J.X."/>
            <person name="Li J."/>
            <person name="Aigrain L."/>
            <person name="Hallin J."/>
            <person name="Persson K."/>
            <person name="Oliver K."/>
            <person name="Bergstrom A."/>
            <person name="Coupland P."/>
            <person name="Warringer J."/>
            <person name="Lagomarsino M.C."/>
            <person name="Fischer G."/>
            <person name="Durbin R."/>
            <person name="Liti G."/>
        </authorList>
    </citation>
    <scope>NUCLEOTIDE SEQUENCE</scope>
    <source>
        <strain evidence="4">CBS432</strain>
    </source>
</reference>
<dbReference type="OrthoDB" id="4035165at2759"/>
<evidence type="ECO:0000256" key="3">
    <source>
        <dbReference type="SAM" id="MobiDB-lite"/>
    </source>
</evidence>
<organism evidence="4">
    <name type="scientific">Saccharomyces paradoxus</name>
    <name type="common">Yeast</name>
    <name type="synonym">Saccharomyces douglasii</name>
    <dbReference type="NCBI Taxonomy" id="27291"/>
    <lineage>
        <taxon>Eukaryota</taxon>
        <taxon>Fungi</taxon>
        <taxon>Dikarya</taxon>
        <taxon>Ascomycota</taxon>
        <taxon>Saccharomycotina</taxon>
        <taxon>Saccharomycetes</taxon>
        <taxon>Saccharomycetales</taxon>
        <taxon>Saccharomycetaceae</taxon>
        <taxon>Saccharomyces</taxon>
    </lineage>
</organism>
<proteinExistence type="predicted"/>
<dbReference type="RefSeq" id="XP_033768257.1">
    <property type="nucleotide sequence ID" value="XM_033912366.1"/>
</dbReference>
<dbReference type="KEGG" id="spao:SPAR_M00700"/>
<protein>
    <submittedName>
        <fullName evidence="4">Mft1p</fullName>
    </submittedName>
</protein>
<evidence type="ECO:0000256" key="1">
    <source>
        <dbReference type="ARBA" id="ARBA00004123"/>
    </source>
</evidence>
<feature type="compositionally biased region" description="Acidic residues" evidence="3">
    <location>
        <begin position="260"/>
        <end position="270"/>
    </location>
</feature>
<comment type="subcellular location">
    <subcellularLocation>
        <location evidence="1">Nucleus</location>
    </subcellularLocation>
</comment>
<name>A0A8B8UWW6_SACPA</name>
<reference evidence="4" key="3">
    <citation type="submission" date="2025-07" db="EMBL/GenBank/DDBJ databases">
        <authorList>
            <consortium name="NCBI Genome Project"/>
        </authorList>
    </citation>
    <scope>NUCLEOTIDE SEQUENCE</scope>
    <source>
        <strain evidence="4">CBS432</strain>
    </source>
</reference>
<feature type="compositionally biased region" description="Polar residues" evidence="3">
    <location>
        <begin position="383"/>
        <end position="398"/>
    </location>
</feature>
<keyword evidence="2" id="KW-0539">Nucleus</keyword>
<dbReference type="Pfam" id="PF05615">
    <property type="entry name" value="THOC7"/>
    <property type="match status" value="1"/>
</dbReference>
<dbReference type="VEuPathDB" id="FungiDB:SPAR_M00700"/>
<accession>A0A8B8UWW6</accession>
<sequence>MPLSKKQIDQVRTKVHYSEVDTPFNKYLDILGKVTKLTGSIINGTLSNDDSKTETLTEENISKLKESAQLRFLDLQSSIDTKKAADENWETCQQETLAKLENLEDKLPNIKSTHSKLLLRIGKLQGLHDSVRVINREVEGLSEGRTSLVVTRSEWEKELGSELVRFLIEKNYLKLVDSGLKKDSSGEKYRVYDDFSKGPKELESINALMKSDIEKVRQEVSSYKEKWLRDAEIFGKITSIFKEELLKRDGLLIEAEGDNIDDDYESDEDEERKGRFKRQRSMVEVDRIETLDEKEESDHEYGDQEDEENEEEDDMDVDVDVDVDVEDTKEDTEVDGESSQQEENGRHGSNGETTEGTGEIQEPDTVNDAEEGNSDHSTGKPGGTTSDYSASSSVEEVK</sequence>
<feature type="compositionally biased region" description="Acidic residues" evidence="3">
    <location>
        <begin position="303"/>
        <end position="336"/>
    </location>
</feature>
<feature type="compositionally biased region" description="Acidic residues" evidence="3">
    <location>
        <begin position="361"/>
        <end position="372"/>
    </location>
</feature>
<evidence type="ECO:0000313" key="4">
    <source>
        <dbReference type="RefSeq" id="XP_033768257.1"/>
    </source>
</evidence>
<evidence type="ECO:0000256" key="2">
    <source>
        <dbReference type="ARBA" id="ARBA00023242"/>
    </source>
</evidence>
<dbReference type="GO" id="GO:0006397">
    <property type="term" value="P:mRNA processing"/>
    <property type="evidence" value="ECO:0007669"/>
    <property type="project" value="InterPro"/>
</dbReference>
<dbReference type="GeneID" id="54632647"/>